<accession>A0A084B403</accession>
<evidence type="ECO:0000256" key="4">
    <source>
        <dbReference type="SAM" id="SignalP"/>
    </source>
</evidence>
<sequence length="737" mass="80864">MWGSLLTVVILLLLARYLLPAILSIPFHNKHEDKALNSDDLAEIEGETWRQMSIFEHIELGLKKSPDGPAIVCLFQPQSDLEDLVVSCQSPEPDTQDALEPIDAIIRRSDSRNTSLEISDSNGVNKTKSPESLWQHPASHSQPNGIHDSRDPYGVNGFTPKKVDKETYGRSSLRQETHWLQSTSIQHTHAITPVFTLTYRQLHRAALRLAAGLVANGAQPESTILILIPNGGEYAILLWACVLLRITYVSVDPASLDIRGFTMLKHMLQSLRPQLVVTPDPISGRAIEVAIQELQLAQPLLLCLSRPSAPSDWTSLVMIANDAFKYKGKEATIVSSARKDRQNRIHYILYTSGTSGLPKGCPLTVSGMSHDLYSQAWLVDSESGTAKFALQQAHNSRAICPLQTLQTWRAGGCVLMTNRGLDVEDIADAVCGTHPYRATFVVLSPPMVHELAVELSTRRQTAHNGRLDTTSVKRVQLGGDTVTKDLLAKCAAVFPQSQICVNHGMSEGPGMFFWPFLDKPLHEISLFGEICPIGVPAPGCSIRIWDDGANRTASRGQLGELHIARGSIIESYWAGRSSESFYTDNNNRWFNTGDMAIIDQDGLVFILGRKKDMIKRAGIGIMPAAIESSIEALIGTQTIVVPVSHPVLGAEPFAVLGSYNGKGKEEIQGHIRTALGKDYALGGVASLEEIGLSHFPVNPTHKIMKSKVQTAVERYLKSRLDSNKTFETKVQGFSIVN</sequence>
<dbReference type="AlphaFoldDB" id="A0A084B403"/>
<proteinExistence type="inferred from homology"/>
<dbReference type="Gene3D" id="3.40.50.12780">
    <property type="entry name" value="N-terminal domain of ligase-like"/>
    <property type="match status" value="1"/>
</dbReference>
<organism evidence="6 7">
    <name type="scientific">Stachybotrys chartarum (strain CBS 109288 / IBT 7711)</name>
    <name type="common">Toxic black mold</name>
    <name type="synonym">Stilbospora chartarum</name>
    <dbReference type="NCBI Taxonomy" id="1280523"/>
    <lineage>
        <taxon>Eukaryota</taxon>
        <taxon>Fungi</taxon>
        <taxon>Dikarya</taxon>
        <taxon>Ascomycota</taxon>
        <taxon>Pezizomycotina</taxon>
        <taxon>Sordariomycetes</taxon>
        <taxon>Hypocreomycetidae</taxon>
        <taxon>Hypocreales</taxon>
        <taxon>Stachybotryaceae</taxon>
        <taxon>Stachybotrys</taxon>
    </lineage>
</organism>
<comment type="similarity">
    <text evidence="1">Belongs to the ATP-dependent AMP-binding enzyme family.</text>
</comment>
<reference evidence="6 7" key="1">
    <citation type="journal article" date="2014" name="BMC Genomics">
        <title>Comparative genome sequencing reveals chemotype-specific gene clusters in the toxigenic black mold Stachybotrys.</title>
        <authorList>
            <person name="Semeiks J."/>
            <person name="Borek D."/>
            <person name="Otwinowski Z."/>
            <person name="Grishin N.V."/>
        </authorList>
    </citation>
    <scope>NUCLEOTIDE SEQUENCE [LARGE SCALE GENOMIC DNA]</scope>
    <source>
        <strain evidence="7">CBS 109288 / IBT 7711</strain>
    </source>
</reference>
<dbReference type="InterPro" id="IPR000873">
    <property type="entry name" value="AMP-dep_synth/lig_dom"/>
</dbReference>
<dbReference type="SUPFAM" id="SSF56801">
    <property type="entry name" value="Acetyl-CoA synthetase-like"/>
    <property type="match status" value="1"/>
</dbReference>
<name>A0A084B403_STACB</name>
<dbReference type="OrthoDB" id="10253869at2759"/>
<gene>
    <name evidence="6" type="ORF">S7711_00280</name>
</gene>
<keyword evidence="2" id="KW-0436">Ligase</keyword>
<feature type="signal peptide" evidence="4">
    <location>
        <begin position="1"/>
        <end position="20"/>
    </location>
</feature>
<evidence type="ECO:0000313" key="6">
    <source>
        <dbReference type="EMBL" id="KEY72282.1"/>
    </source>
</evidence>
<dbReference type="HOGENOM" id="CLU_000022_72_0_1"/>
<keyword evidence="7" id="KW-1185">Reference proteome</keyword>
<feature type="chain" id="PRO_5001771703" description="AMP-dependent synthetase/ligase domain-containing protein" evidence="4">
    <location>
        <begin position="21"/>
        <end position="737"/>
    </location>
</feature>
<evidence type="ECO:0000256" key="3">
    <source>
        <dbReference type="SAM" id="MobiDB-lite"/>
    </source>
</evidence>
<evidence type="ECO:0000256" key="1">
    <source>
        <dbReference type="ARBA" id="ARBA00006432"/>
    </source>
</evidence>
<dbReference type="EMBL" id="KL648097">
    <property type="protein sequence ID" value="KEY72282.1"/>
    <property type="molecule type" value="Genomic_DNA"/>
</dbReference>
<dbReference type="PANTHER" id="PTHR43201:SF5">
    <property type="entry name" value="MEDIUM-CHAIN ACYL-COA LIGASE ACSF2, MITOCHONDRIAL"/>
    <property type="match status" value="1"/>
</dbReference>
<dbReference type="PROSITE" id="PS00455">
    <property type="entry name" value="AMP_BINDING"/>
    <property type="match status" value="1"/>
</dbReference>
<dbReference type="InterPro" id="IPR042099">
    <property type="entry name" value="ANL_N_sf"/>
</dbReference>
<dbReference type="PANTHER" id="PTHR43201">
    <property type="entry name" value="ACYL-COA SYNTHETASE"/>
    <property type="match status" value="1"/>
</dbReference>
<evidence type="ECO:0000256" key="2">
    <source>
        <dbReference type="ARBA" id="ARBA00022598"/>
    </source>
</evidence>
<dbReference type="GO" id="GO:0031956">
    <property type="term" value="F:medium-chain fatty acid-CoA ligase activity"/>
    <property type="evidence" value="ECO:0007669"/>
    <property type="project" value="TreeGrafter"/>
</dbReference>
<feature type="compositionally biased region" description="Polar residues" evidence="3">
    <location>
        <begin position="113"/>
        <end position="144"/>
    </location>
</feature>
<evidence type="ECO:0000313" key="7">
    <source>
        <dbReference type="Proteomes" id="UP000028045"/>
    </source>
</evidence>
<feature type="domain" description="AMP-dependent synthetase/ligase" evidence="5">
    <location>
        <begin position="188"/>
        <end position="573"/>
    </location>
</feature>
<protein>
    <recommendedName>
        <fullName evidence="5">AMP-dependent synthetase/ligase domain-containing protein</fullName>
    </recommendedName>
</protein>
<dbReference type="GO" id="GO:0006631">
    <property type="term" value="P:fatty acid metabolic process"/>
    <property type="evidence" value="ECO:0007669"/>
    <property type="project" value="TreeGrafter"/>
</dbReference>
<dbReference type="InterPro" id="IPR045851">
    <property type="entry name" value="AMP-bd_C_sf"/>
</dbReference>
<dbReference type="Proteomes" id="UP000028045">
    <property type="component" value="Unassembled WGS sequence"/>
</dbReference>
<keyword evidence="4" id="KW-0732">Signal</keyword>
<feature type="region of interest" description="Disordered" evidence="3">
    <location>
        <begin position="113"/>
        <end position="153"/>
    </location>
</feature>
<dbReference type="Pfam" id="PF00501">
    <property type="entry name" value="AMP-binding"/>
    <property type="match status" value="1"/>
</dbReference>
<dbReference type="InterPro" id="IPR020845">
    <property type="entry name" value="AMP-binding_CS"/>
</dbReference>
<dbReference type="Gene3D" id="3.30.300.30">
    <property type="match status" value="1"/>
</dbReference>
<evidence type="ECO:0000259" key="5">
    <source>
        <dbReference type="Pfam" id="PF00501"/>
    </source>
</evidence>